<keyword evidence="7 9" id="KW-0472">Membrane</keyword>
<reference evidence="11" key="2">
    <citation type="submission" date="2020-09" db="EMBL/GenBank/DDBJ databases">
        <authorList>
            <person name="Sun Q."/>
            <person name="Sedlacek I."/>
        </authorList>
    </citation>
    <scope>NUCLEOTIDE SEQUENCE</scope>
    <source>
        <strain evidence="11">CCM 7684</strain>
    </source>
</reference>
<gene>
    <name evidence="11" type="ORF">GCM10007276_05620</name>
</gene>
<comment type="caution">
    <text evidence="11">The sequence shown here is derived from an EMBL/GenBank/DDBJ whole genome shotgun (WGS) entry which is preliminary data.</text>
</comment>
<comment type="subunit">
    <text evidence="9">The complex comprises the extracytoplasmic solute receptor protein and the two transmembrane proteins.</text>
</comment>
<dbReference type="PANTHER" id="PTHR35011">
    <property type="entry name" value="2,3-DIKETO-L-GULONATE TRAP TRANSPORTER SMALL PERMEASE PROTEIN YIAM"/>
    <property type="match status" value="1"/>
</dbReference>
<organism evidence="11 12">
    <name type="scientific">Agaricicola taiwanensis</name>
    <dbReference type="NCBI Taxonomy" id="591372"/>
    <lineage>
        <taxon>Bacteria</taxon>
        <taxon>Pseudomonadati</taxon>
        <taxon>Pseudomonadota</taxon>
        <taxon>Alphaproteobacteria</taxon>
        <taxon>Rhodobacterales</taxon>
        <taxon>Paracoccaceae</taxon>
        <taxon>Agaricicola</taxon>
    </lineage>
</organism>
<dbReference type="AlphaFoldDB" id="A0A8J2VLY2"/>
<evidence type="ECO:0000256" key="1">
    <source>
        <dbReference type="ARBA" id="ARBA00004429"/>
    </source>
</evidence>
<keyword evidence="2 9" id="KW-0813">Transport</keyword>
<feature type="transmembrane region" description="Helical" evidence="9">
    <location>
        <begin position="40"/>
        <end position="62"/>
    </location>
</feature>
<dbReference type="GO" id="GO:0005886">
    <property type="term" value="C:plasma membrane"/>
    <property type="evidence" value="ECO:0007669"/>
    <property type="project" value="UniProtKB-SubCell"/>
</dbReference>
<evidence type="ECO:0000256" key="9">
    <source>
        <dbReference type="RuleBase" id="RU369079"/>
    </source>
</evidence>
<dbReference type="InterPro" id="IPR055348">
    <property type="entry name" value="DctQ"/>
</dbReference>
<evidence type="ECO:0000256" key="7">
    <source>
        <dbReference type="ARBA" id="ARBA00023136"/>
    </source>
</evidence>
<dbReference type="GO" id="GO:0022857">
    <property type="term" value="F:transmembrane transporter activity"/>
    <property type="evidence" value="ECO:0007669"/>
    <property type="project" value="UniProtKB-UniRule"/>
</dbReference>
<feature type="domain" description="Tripartite ATP-independent periplasmic transporters DctQ component" evidence="10">
    <location>
        <begin position="23"/>
        <end position="151"/>
    </location>
</feature>
<dbReference type="InterPro" id="IPR007387">
    <property type="entry name" value="TRAP_DctQ"/>
</dbReference>
<evidence type="ECO:0000256" key="3">
    <source>
        <dbReference type="ARBA" id="ARBA00022475"/>
    </source>
</evidence>
<evidence type="ECO:0000256" key="8">
    <source>
        <dbReference type="ARBA" id="ARBA00038436"/>
    </source>
</evidence>
<sequence>MDKLLTKIEDALMLIGMLGALTVGTAQVVMRYVFNTGFVWSEIALVTLTILAALVGGSRAAAEGIHIRITVLTERLPAPVQRYANTLAMTIALAYSLFMAYAAFLYVQFLHMTGMVSVEAHIPTWIIFSIAPLTMALFSIRYIQRIPHAWRGDEVAKVEFID</sequence>
<keyword evidence="5 9" id="KW-0812">Transmembrane</keyword>
<comment type="subcellular location">
    <subcellularLocation>
        <location evidence="1 9">Cell inner membrane</location>
        <topology evidence="1 9">Multi-pass membrane protein</topology>
    </subcellularLocation>
</comment>
<dbReference type="Proteomes" id="UP000602745">
    <property type="component" value="Unassembled WGS sequence"/>
</dbReference>
<evidence type="ECO:0000313" key="11">
    <source>
        <dbReference type="EMBL" id="GGE31310.1"/>
    </source>
</evidence>
<keyword evidence="6 9" id="KW-1133">Transmembrane helix</keyword>
<evidence type="ECO:0000256" key="6">
    <source>
        <dbReference type="ARBA" id="ARBA00022989"/>
    </source>
</evidence>
<evidence type="ECO:0000256" key="4">
    <source>
        <dbReference type="ARBA" id="ARBA00022519"/>
    </source>
</evidence>
<name>A0A8J2VLY2_9RHOB</name>
<feature type="transmembrane region" description="Helical" evidence="9">
    <location>
        <begin position="12"/>
        <end position="34"/>
    </location>
</feature>
<keyword evidence="4 9" id="KW-0997">Cell inner membrane</keyword>
<accession>A0A8J2VLY2</accession>
<dbReference type="GO" id="GO:0015740">
    <property type="term" value="P:C4-dicarboxylate transport"/>
    <property type="evidence" value="ECO:0007669"/>
    <property type="project" value="TreeGrafter"/>
</dbReference>
<comment type="similarity">
    <text evidence="8 9">Belongs to the TRAP transporter small permease family.</text>
</comment>
<evidence type="ECO:0000259" key="10">
    <source>
        <dbReference type="Pfam" id="PF04290"/>
    </source>
</evidence>
<evidence type="ECO:0000256" key="2">
    <source>
        <dbReference type="ARBA" id="ARBA00022448"/>
    </source>
</evidence>
<evidence type="ECO:0000256" key="5">
    <source>
        <dbReference type="ARBA" id="ARBA00022692"/>
    </source>
</evidence>
<keyword evidence="12" id="KW-1185">Reference proteome</keyword>
<proteinExistence type="inferred from homology"/>
<reference evidence="11" key="1">
    <citation type="journal article" date="2014" name="Int. J. Syst. Evol. Microbiol.">
        <title>Complete genome sequence of Corynebacterium casei LMG S-19264T (=DSM 44701T), isolated from a smear-ripened cheese.</title>
        <authorList>
            <consortium name="US DOE Joint Genome Institute (JGI-PGF)"/>
            <person name="Walter F."/>
            <person name="Albersmeier A."/>
            <person name="Kalinowski J."/>
            <person name="Ruckert C."/>
        </authorList>
    </citation>
    <scope>NUCLEOTIDE SEQUENCE</scope>
    <source>
        <strain evidence="11">CCM 7684</strain>
    </source>
</reference>
<dbReference type="EMBL" id="BMCP01000001">
    <property type="protein sequence ID" value="GGE31310.1"/>
    <property type="molecule type" value="Genomic_DNA"/>
</dbReference>
<protein>
    <recommendedName>
        <fullName evidence="9">TRAP transporter small permease protein</fullName>
    </recommendedName>
</protein>
<keyword evidence="3" id="KW-1003">Cell membrane</keyword>
<dbReference type="PANTHER" id="PTHR35011:SF2">
    <property type="entry name" value="2,3-DIKETO-L-GULONATE TRAP TRANSPORTER SMALL PERMEASE PROTEIN YIAM"/>
    <property type="match status" value="1"/>
</dbReference>
<feature type="transmembrane region" description="Helical" evidence="9">
    <location>
        <begin position="83"/>
        <end position="110"/>
    </location>
</feature>
<dbReference type="RefSeq" id="WP_188408176.1">
    <property type="nucleotide sequence ID" value="NZ_BMCP01000001.1"/>
</dbReference>
<evidence type="ECO:0000313" key="12">
    <source>
        <dbReference type="Proteomes" id="UP000602745"/>
    </source>
</evidence>
<dbReference type="Pfam" id="PF04290">
    <property type="entry name" value="DctQ"/>
    <property type="match status" value="1"/>
</dbReference>
<comment type="function">
    <text evidence="9">Part of the tripartite ATP-independent periplasmic (TRAP) transport system.</text>
</comment>
<feature type="transmembrane region" description="Helical" evidence="9">
    <location>
        <begin position="122"/>
        <end position="143"/>
    </location>
</feature>